<dbReference type="GO" id="GO:0140658">
    <property type="term" value="F:ATP-dependent chromatin remodeler activity"/>
    <property type="evidence" value="ECO:0007669"/>
    <property type="project" value="UniProtKB-ARBA"/>
</dbReference>
<feature type="compositionally biased region" description="Polar residues" evidence="12">
    <location>
        <begin position="319"/>
        <end position="331"/>
    </location>
</feature>
<feature type="region of interest" description="Disordered" evidence="12">
    <location>
        <begin position="4042"/>
        <end position="4115"/>
    </location>
</feature>
<dbReference type="Gene3D" id="3.40.5.120">
    <property type="match status" value="1"/>
</dbReference>
<feature type="region of interest" description="Disordered" evidence="12">
    <location>
        <begin position="3062"/>
        <end position="3084"/>
    </location>
</feature>
<dbReference type="GO" id="GO:0016887">
    <property type="term" value="F:ATP hydrolysis activity"/>
    <property type="evidence" value="ECO:0007669"/>
    <property type="project" value="UniProtKB-ARBA"/>
</dbReference>
<dbReference type="PANTHER" id="PTHR46850">
    <property type="entry name" value="CHROMODOMAIN-HELICASE-DNA-BINDING PROTEIN 9"/>
    <property type="match status" value="1"/>
</dbReference>
<feature type="region of interest" description="Disordered" evidence="12">
    <location>
        <begin position="2211"/>
        <end position="2242"/>
    </location>
</feature>
<dbReference type="GO" id="GO:0005634">
    <property type="term" value="C:nucleus"/>
    <property type="evidence" value="ECO:0007669"/>
    <property type="project" value="UniProtKB-SubCell"/>
</dbReference>
<feature type="compositionally biased region" description="Acidic residues" evidence="12">
    <location>
        <begin position="941"/>
        <end position="950"/>
    </location>
</feature>
<dbReference type="CDD" id="cd18663">
    <property type="entry name" value="CD2_tandem_CHD5-9_like"/>
    <property type="match status" value="1"/>
</dbReference>
<dbReference type="SUPFAM" id="SSF54160">
    <property type="entry name" value="Chromo domain-like"/>
    <property type="match status" value="2"/>
</dbReference>
<dbReference type="CDD" id="cd17995">
    <property type="entry name" value="DEXHc_CHD6_7_8_9"/>
    <property type="match status" value="1"/>
</dbReference>
<accession>A0A0K2SVM0</accession>
<keyword evidence="2" id="KW-0677">Repeat</keyword>
<dbReference type="SMART" id="SM00490">
    <property type="entry name" value="HELICc"/>
    <property type="match status" value="1"/>
</dbReference>
<feature type="compositionally biased region" description="Basic and acidic residues" evidence="12">
    <location>
        <begin position="998"/>
        <end position="1020"/>
    </location>
</feature>
<evidence type="ECO:0000256" key="6">
    <source>
        <dbReference type="ARBA" id="ARBA00022853"/>
    </source>
</evidence>
<feature type="compositionally biased region" description="Polar residues" evidence="12">
    <location>
        <begin position="4563"/>
        <end position="4580"/>
    </location>
</feature>
<dbReference type="PANTHER" id="PTHR46850:SF1">
    <property type="entry name" value="CHROMODOMAIN-HELICASE-DNA-BINDING PROTEIN 9"/>
    <property type="match status" value="1"/>
</dbReference>
<dbReference type="InterPro" id="IPR051493">
    <property type="entry name" value="CHD"/>
</dbReference>
<sequence length="4717" mass="518531">MENFTDIFGEDLSNLEALSDFSHFVPPGSSVPPGASGAGPPNPSTESNDGPYPYAQKMYNNDYPYRHPGYYTPPPPGASSASPPSVTPSASSTSASTPGPAPSSSQQYMRPFPSFNTEAMNPNAQTPMGWNNYGASPMGHPYRPGYRQPYPDRQSHYPRPHSVAHGMPQGGPQNSYPTQQHYPTASSASAMGAGRYPSPKGSRQPPVYPPYGGAPPCEPPTPGNNFPPSMQPDYGLQSRGSSNPMHNRASSAPGSNASMYRTPFPHGGPQPTGNAKSSNAVNSTPPNPISPATSSSSSSPAPSNNLRGTSPRGAGPLGSQPTGPGSLQQLEQMVMPSPKEPSRSPSSTHGATSSPMPPKTPHSPSVHSQNSPLSPQQWPSQQRTNSSSVNKSSNGPQAQKQAMGMGGMPPSISHTGPPGMGMSMGPMGGPRSMHPGMMMDRQHMGMRHPGMYGSHPGMGGQPSQVMGMQQAGGMMPHPGIPRGMSPHPGSHMLHTPQSYQNMQQPQMPNQYQGMSSNPVSSQIPPHQQMSQNMGGGASQPPPPQQQPPQPSPQQPPPQQQPQQPPPQQQQQPSSQPCVSQSQYPTGMPMTQAQQQDTSNSINSQSVPSSQNTIGQIKSPTRSNVIHQSPPSVPSESTVIGSATVLDQDDKSSSLISKPEINDQISQPDRDTSVVTPKLCEEGEYKSDHKDEETLLHLNDQNENDSGSVTQVAEAESEIPLCSASKVEEDPSSTTTNDSIPAPESGSYNSTEPKDLTPIISSPTNSTSTEPRIENSSEKVSTTESSSLPSDESPSSEIKSYDNQNSEGIQQHPGLPVPQYSSSTASSSNYCGEVGLKNEIVLNPHPAQSLVGNNSQLDANAGTENNIGKSHGYSNETQQVEIQHLNQQLSHLYTQPQGPQIQIQIKDLQNRLHHLQQIPSGVSQWGSKDAPQYSGGSTDYENPVDGDELGNTEDPVLKKGKKGPKPKKDKTPKEPKTPKEKKPRASKKKKLALSEGSSEEVKFEDLNNENENKILPEKNISEAESLEVPVSEATNSSDKKEKKLKIKNTTPKKPKPNKTLLQFTKKKRKRTDSGSDADLDATPPPSPKKVTDSKEKRRSGRNTQRKKYVDDVDLNLSEDENLLSHLPPDVATQMKRSETKEISNNEAESTETHGDTASGSNIGENTATGGDNDPSISGPNYAFVDTLAEDTMVVQIILASRSGSRELESDEEDENMRLVYEDEIKSSEVIVKRRGGPKEKAALAKAAAATLPEERKKVMEELENSVKKDESANKEISKDKNIPKVEKSSEKCDEEVVKKTEKSEKKSTEKVESKDSITKNEKPRRMIDVEEFLVKFKNFSYLHCQWLTEEELQRGDKRISQKIRRFNMKREKSGNLLEYTEDEPFNPDYVEVDRVLDYSEHTDPQTNVTTKHYLVKWRSLPYEDCTWELESDVDPLKIKDYDLWKNLPSADSVNKKRPRKDGWKKWEVSPVYKNGNQLRPYQLEGVNWLMFSWYNGRNCLLADEMGLGKTIQSLAFVDAILNYGIRGPFLVIAPLSTIPNWQREFELWSNMNVIVYHGSQTSRNMLSEYEMYYKDENGERIPGVYKFHCLITTYECVITDILELREIKWRACVIDEAHRLKNKNCKLLEGLSLLDLETRLLLSGTPLQNNINELFSLLSFLEPSQFNSQEAFIKEFGDMQNEAQVTKLQALLKPLMLRRMKEDVEKSLKPKEETIVEVELTNMQKKYYRGILEKNFSFLSKGTSNANVPNLMNTMMELRKCCIHPYLLNGAEEQIQEEYRSMHDNDPEGVYFNSLTRSSGKMVLLDKLLPKLKEGGHRVLIFSQMVKMLDILEDYLIRKKYQFERIDGRIRGNLRQAAIDRYCRPDSDRFVFLLCTKAGGLGINLVAADTCIIYDSDWNPQNDLQAQARCHRIGQSKMVKIYRLITRNTYEREMFDKASLKLGLDKAVLQSMNTSQGSKATEKANTLSKKEIEDLLRKGAYGALMDDENAGDKFCEEDIEEILQRRTTTVTLENEKAGGSFSKASFTSADTADIAIDDPDFWAKWAKRAEVEEVDEKTSLMVNEPRSRKKIQRFGGHDSLNPQDVSDLDSDSDSDSDSRKGRKCRSSKKRRGKDYDDDYMEDERDVVYGSWSKNELFRIEKSLMAFGWGRWDEILIHSNLRKGFNASAIKDACRMILLYCLNTYKGDEKIKGFVWDLISPYDSSADKICKNHSGLSGPVPRGNRKNRKIKRERGDDDSVGSSNTDGINWVSDEKYDLDTFLDKSYRKHLDRNSNKVLLRVRMLYYLRVEVLGDHIKQIGTPGCSVSDLPLVPPPCDGPPIFWWDVEADKSLLVGTYRHGYERYNMMRLDPDLSFLSRCGPPDSADIQEELKAAHSVEPDDNSKLDEEEDSLGSKTPSDRPCSNKAEENDNNTGFLRFPSQVDLNGRLRRLISTYQREFKREEARQAAKDKRNEKRERIEQVMREREIHRIDMHHKKWTKKEESDFLNTLLVFGVECSKEQRMVWDRFRHISKLERKSDDILNEYYISIIGMCKKILGKSTNEEDADSNLQNVSPDILSDERAKKVLVRMELFRKIREDIINDENLEEKLELCDMVQDLPEWWIPGLHDKDLLLGAARHGIQRMEYYVLNDPELSFKDIVQRHSKGQSLIDEKNMELFNERRKKNQSKESHNSNNEDEEVKDDDEESDKSKQTLQLKSNGEEDKDDSSKQSLVNEKRKASITIAPPTLSQMEQMAKGGLLYDIEMMNELMAQSYAAAIKWPKDQILKLRLDHVIQCIETNKWNIPNSYALGDNCDMSPLGVPPVEDSPTIARDTATPLSESGLSETSTDDNTGRFNKRNRGRRGLLGSTETIATTVSTDAEKSKIRSLLVGVTNADDILAPDTRSEWDNYIQSLYGDTNKDTKVNSHRSNVEVSSVNGDSGSDPILDLKKNSTNKGSKLESALDKIGLAKRKLSDDTKEDKTKKKKRLDDIMFGLGAAKGVNLDKNGRSEPPSSNQNISKKDVKTNDDSLKAVAAAAAAAASGKVTDLNKLQDILTPLAGSPAEAKVQKWLADQMGVVPERPITPSAATATSTSFSKSPKSSFSSNPMEWMSNVSGDEHVTVFNRITGKKLSGTAGPKLKFLAQWLIDNPMFEVDPKWAEVVKSRDPSPGDKRKGSKLTENEPGAKKIASGVGPSFSTSGMSGLGLDPKNPMSSLSALDPKNPLSLSALYGIDPKKLDPVTAAMLGFGDPKNPMKMDPMMMAAMGLDSKTLQAMGIDQKMLQSMGLDPKMFQQSPAPALDPKSLQSMGLDPKVLQSMGLDPKVLQSMGIDSKVLQSMGLDQKTLQNLGLDPKTSQASSNLDPKVLQSMGLDPKLSMGIDPKLMQSMGMDPRMLQAMGMDSKTLQQAMSADPKLLQNMGIDPKVMQSLSMDPKMLQAMGLDPKVLASMDPKILQSLGIDPKTMTIDPKIIQNMGMDPKVFQSMGIDPKAYQSMGLDQKTLQSMGLDSKMLQSLGLQKSLQAMGLDQKSLQAMGLDQKTLQSMGLDQKTLQSMGIDQKTLQSMGLDQKTLQSMGLDQKSLQAMGIDQKSLQAMGLDQRTLQSMGLDHKTLQSMGLDPKTLQGMDPKVLQSMGIDPKTLQSMGMDPKLLQSMGMDPKLLQSMGMDPKLLQSMGMDPKLLQSMRMDSKTLQSMGMDPKTLQAMGMDPKILQSMGMDPKILQSMGMDPKTLQAMGMDPKILQSMGMDPKILQSMGMDSKTLQAMGMDPKTLQAMGMDPKTLQAMGMDPKVLQSMGMDPKVLQSMGMDPKVLQSMGMDPKVLQSMGMDPKVLQSMGMDPKFLQNLGIDSKLAQSMGLDPKMLQMMGIDQKTLQAMAMDPKSLQAMGIDPKMAKHLGLDSKSMQSMGMDPKVLQSLGLDAKSLQNLSSMDPKILQSMGIDPRMFDPKVLQSMGIDPKILQASSSGNIESKANKTDSAKTSRASDAQKSSNLDGSTNLGIDLKKMDPSVLMALGIDPKNPKIDPVTLSALGLDPKNPNPNLMAALAMMDPNQLSALYSYGMVNPAFMGMDMGGRNNRTPTPVSKESVKSSAASPRGSRASPSPRPPSRASVKSDTDRRSPRTSVPSSMSVSPKPGVSSASSSLLSHSLGSMDPRLLQAAGLDPKTLSSLDPKLFGMDPRLLGLGGFDPKALASMDPKLLQAAGIDMKMLQAFDPKLFAGIDPKLLTGLDPKLLSGMDPKLLTGMDPKLFGGIDPKLLAGMDPKLLTGMDPKLLAGMDPKLFAGMDPKFLCGIDPKFLAGMDPKQFLGGLDPKMLGFDPKLFGLPESSKSMPKTSASSSMANPLTSSSGGDPRLLGLDLKMLQGLDSKALQRLGLDPKLVASLLNGGSSSSPNTSKSASSPSSSGKALSGKSSTISTYSSLDPRMFTGFDPKLMSAYGFDPKLLSSMDPKLLSSMDPKFLAGLDPKLLSAMDPKLLGVDPKLMSGFDPKLMGIDPKLLGLDPKSLASMDPKLLASFGIDPKMLSNMDSKLLAALDPKLLGGIDPKSIDPKHIANMDPKVLGFDPKAFLAGMDPSLASMYGLGYPSSSASSSISNGVPTSQTSKLGSSSTTCKPKPGTVAAALAEKKKEAAAASSQQSSIPADSDNESLKSGLLENPSQEDAEGAEDEHSEYKEGGEPSEEAEKFETRKGLTSEERVLLREKKRERLLKEKDSSDSGEDSSVKKKGSKLESVLDKLVDSKSEEQSSSDK</sequence>
<dbReference type="Pfam" id="PF07533">
    <property type="entry name" value="BRK"/>
    <property type="match status" value="1"/>
</dbReference>
<feature type="coiled-coil region" evidence="11">
    <location>
        <begin position="2435"/>
        <end position="2463"/>
    </location>
</feature>
<dbReference type="PROSITE" id="PS51192">
    <property type="entry name" value="HELICASE_ATP_BIND_1"/>
    <property type="match status" value="1"/>
</dbReference>
<feature type="compositionally biased region" description="Polar residues" evidence="12">
    <location>
        <begin position="171"/>
        <end position="189"/>
    </location>
</feature>
<dbReference type="GO" id="GO:0034728">
    <property type="term" value="P:nucleosome organization"/>
    <property type="evidence" value="ECO:0007669"/>
    <property type="project" value="UniProtKB-ARBA"/>
</dbReference>
<evidence type="ECO:0000313" key="16">
    <source>
        <dbReference type="EMBL" id="CDW17833.1"/>
    </source>
</evidence>
<feature type="compositionally biased region" description="Low complexity" evidence="12">
    <location>
        <begin position="4296"/>
        <end position="4310"/>
    </location>
</feature>
<dbReference type="InterPro" id="IPR023780">
    <property type="entry name" value="Chromo_domain"/>
</dbReference>
<dbReference type="PROSITE" id="PS51194">
    <property type="entry name" value="HELICASE_CTER"/>
    <property type="match status" value="1"/>
</dbReference>
<feature type="region of interest" description="Disordered" evidence="12">
    <location>
        <begin position="2373"/>
        <end position="2414"/>
    </location>
</feature>
<feature type="compositionally biased region" description="Pro residues" evidence="12">
    <location>
        <begin position="206"/>
        <end position="222"/>
    </location>
</feature>
<dbReference type="Pfam" id="PF00271">
    <property type="entry name" value="Helicase_C"/>
    <property type="match status" value="1"/>
</dbReference>
<organism evidence="16">
    <name type="scientific">Lepeophtheirus salmonis</name>
    <name type="common">Salmon louse</name>
    <name type="synonym">Caligus salmonis</name>
    <dbReference type="NCBI Taxonomy" id="72036"/>
    <lineage>
        <taxon>Eukaryota</taxon>
        <taxon>Metazoa</taxon>
        <taxon>Ecdysozoa</taxon>
        <taxon>Arthropoda</taxon>
        <taxon>Crustacea</taxon>
        <taxon>Multicrustacea</taxon>
        <taxon>Hexanauplia</taxon>
        <taxon>Copepoda</taxon>
        <taxon>Siphonostomatoida</taxon>
        <taxon>Caligidae</taxon>
        <taxon>Lepeophtheirus</taxon>
    </lineage>
</organism>
<dbReference type="InterPro" id="IPR006636">
    <property type="entry name" value="STI1_HS-bd"/>
</dbReference>
<feature type="domain" description="Chromo" evidence="13">
    <location>
        <begin position="1389"/>
        <end position="1432"/>
    </location>
</feature>
<dbReference type="PROSITE" id="PS50013">
    <property type="entry name" value="CHROMO_2"/>
    <property type="match status" value="1"/>
</dbReference>
<evidence type="ECO:0000256" key="9">
    <source>
        <dbReference type="ARBA" id="ARBA00023163"/>
    </source>
</evidence>
<feature type="region of interest" description="Disordered" evidence="12">
    <location>
        <begin position="918"/>
        <end position="1180"/>
    </location>
</feature>
<dbReference type="GO" id="GO:0000791">
    <property type="term" value="C:euchromatin"/>
    <property type="evidence" value="ECO:0007669"/>
    <property type="project" value="UniProtKB-ARBA"/>
</dbReference>
<feature type="compositionally biased region" description="Acidic residues" evidence="12">
    <location>
        <begin position="2673"/>
        <end position="2685"/>
    </location>
</feature>
<reference evidence="16" key="1">
    <citation type="submission" date="2014-05" db="EMBL/GenBank/DDBJ databases">
        <authorList>
            <person name="Chronopoulou M."/>
        </authorList>
    </citation>
    <scope>NUCLEOTIDE SEQUENCE</scope>
    <source>
        <tissue evidence="16">Whole organism</tissue>
    </source>
</reference>
<feature type="compositionally biased region" description="Polar residues" evidence="12">
    <location>
        <begin position="114"/>
        <end position="129"/>
    </location>
</feature>
<evidence type="ECO:0000259" key="14">
    <source>
        <dbReference type="PROSITE" id="PS51192"/>
    </source>
</evidence>
<feature type="region of interest" description="Disordered" evidence="12">
    <location>
        <begin position="2812"/>
        <end position="2846"/>
    </location>
</feature>
<feature type="compositionally biased region" description="Basic residues" evidence="12">
    <location>
        <begin position="2221"/>
        <end position="2230"/>
    </location>
</feature>
<keyword evidence="7" id="KW-0805">Transcription regulation</keyword>
<feature type="compositionally biased region" description="Polar residues" evidence="12">
    <location>
        <begin position="383"/>
        <end position="400"/>
    </location>
</feature>
<feature type="region of interest" description="Disordered" evidence="12">
    <location>
        <begin position="4355"/>
        <end position="4383"/>
    </location>
</feature>
<feature type="compositionally biased region" description="Polar residues" evidence="12">
    <location>
        <begin position="513"/>
        <end position="532"/>
    </location>
</feature>
<feature type="compositionally biased region" description="Low complexity" evidence="12">
    <location>
        <begin position="3062"/>
        <end position="3083"/>
    </location>
</feature>
<feature type="compositionally biased region" description="Polar residues" evidence="12">
    <location>
        <begin position="698"/>
        <end position="710"/>
    </location>
</feature>
<dbReference type="InterPro" id="IPR001650">
    <property type="entry name" value="Helicase_C-like"/>
</dbReference>
<feature type="compositionally biased region" description="Polar residues" evidence="12">
    <location>
        <begin position="3950"/>
        <end position="3968"/>
    </location>
</feature>
<dbReference type="FunFam" id="3.40.50.300:FF:000015">
    <property type="entry name" value="chromodomain-helicase-DNA-binding protein 9 isoform X1"/>
    <property type="match status" value="1"/>
</dbReference>
<dbReference type="InterPro" id="IPR014001">
    <property type="entry name" value="Helicase_ATP-bd"/>
</dbReference>
<evidence type="ECO:0008006" key="17">
    <source>
        <dbReference type="Google" id="ProtNLM"/>
    </source>
</evidence>
<feature type="compositionally biased region" description="Acidic residues" evidence="12">
    <location>
        <begin position="2085"/>
        <end position="2094"/>
    </location>
</feature>
<feature type="compositionally biased region" description="Basic and acidic residues" evidence="12">
    <location>
        <begin position="678"/>
        <end position="694"/>
    </location>
</feature>
<dbReference type="SMART" id="SM00487">
    <property type="entry name" value="DEXDc"/>
    <property type="match status" value="1"/>
</dbReference>
<dbReference type="InterPro" id="IPR000953">
    <property type="entry name" value="Chromo/chromo_shadow_dom"/>
</dbReference>
<feature type="region of interest" description="Disordered" evidence="12">
    <location>
        <begin position="21"/>
        <end position="436"/>
    </location>
</feature>
<feature type="compositionally biased region" description="Basic and acidic residues" evidence="12">
    <location>
        <begin position="968"/>
        <end position="979"/>
    </location>
</feature>
<dbReference type="Gene3D" id="1.10.10.60">
    <property type="entry name" value="Homeodomain-like"/>
    <property type="match status" value="2"/>
</dbReference>
<feature type="region of interest" description="Disordered" evidence="12">
    <location>
        <begin position="1259"/>
        <end position="1319"/>
    </location>
</feature>
<evidence type="ECO:0000256" key="12">
    <source>
        <dbReference type="SAM" id="MobiDB-lite"/>
    </source>
</evidence>
<dbReference type="SMART" id="SM00298">
    <property type="entry name" value="CHROMO"/>
    <property type="match status" value="2"/>
</dbReference>
<evidence type="ECO:0000256" key="8">
    <source>
        <dbReference type="ARBA" id="ARBA00023125"/>
    </source>
</evidence>
<dbReference type="CDD" id="cd18793">
    <property type="entry name" value="SF2_C_SNF"/>
    <property type="match status" value="1"/>
</dbReference>
<keyword evidence="11" id="KW-0175">Coiled coil</keyword>
<feature type="compositionally biased region" description="Acidic residues" evidence="12">
    <location>
        <begin position="4626"/>
        <end position="4637"/>
    </location>
</feature>
<dbReference type="SUPFAM" id="SSF52540">
    <property type="entry name" value="P-loop containing nucleoside triphosphate hydrolases"/>
    <property type="match status" value="2"/>
</dbReference>
<feature type="compositionally biased region" description="Low complexity" evidence="12">
    <location>
        <begin position="598"/>
        <end position="611"/>
    </location>
</feature>
<keyword evidence="3" id="KW-0547">Nucleotide-binding</keyword>
<evidence type="ECO:0000256" key="4">
    <source>
        <dbReference type="ARBA" id="ARBA00022801"/>
    </source>
</evidence>
<dbReference type="Gene3D" id="2.40.50.40">
    <property type="match status" value="2"/>
</dbReference>
<feature type="region of interest" description="Disordered" evidence="12">
    <location>
        <begin position="850"/>
        <end position="871"/>
    </location>
</feature>
<feature type="region of interest" description="Disordered" evidence="12">
    <location>
        <begin position="2908"/>
        <end position="2934"/>
    </location>
</feature>
<name>A0A0K2SVM0_LEPSM</name>
<dbReference type="Pfam" id="PF23078">
    <property type="entry name" value="HTH_CHD6-9"/>
    <property type="match status" value="1"/>
</dbReference>
<evidence type="ECO:0000256" key="10">
    <source>
        <dbReference type="ARBA" id="ARBA00023242"/>
    </source>
</evidence>
<feature type="compositionally biased region" description="Basic and acidic residues" evidence="12">
    <location>
        <begin position="4695"/>
        <end position="4717"/>
    </location>
</feature>
<feature type="region of interest" description="Disordered" evidence="12">
    <location>
        <begin position="2979"/>
        <end position="3001"/>
    </location>
</feature>
<feature type="region of interest" description="Disordered" evidence="12">
    <location>
        <begin position="452"/>
        <end position="828"/>
    </location>
</feature>
<dbReference type="InterPro" id="IPR016197">
    <property type="entry name" value="Chromo-like_dom_sf"/>
</dbReference>
<feature type="compositionally biased region" description="Polar residues" evidence="12">
    <location>
        <begin position="3931"/>
        <end position="3940"/>
    </location>
</feature>
<feature type="compositionally biased region" description="Polar residues" evidence="12">
    <location>
        <begin position="2814"/>
        <end position="2828"/>
    </location>
</feature>
<dbReference type="Pfam" id="PF00385">
    <property type="entry name" value="Chromo"/>
    <property type="match status" value="1"/>
</dbReference>
<keyword evidence="8" id="KW-0238">DNA-binding</keyword>
<feature type="compositionally biased region" description="Low complexity" evidence="12">
    <location>
        <begin position="25"/>
        <end position="39"/>
    </location>
</feature>
<feature type="compositionally biased region" description="Basic residues" evidence="12">
    <location>
        <begin position="2099"/>
        <end position="2111"/>
    </location>
</feature>
<dbReference type="InterPro" id="IPR038718">
    <property type="entry name" value="SNF2-like_sf"/>
</dbReference>
<keyword evidence="5" id="KW-0067">ATP-binding</keyword>
<dbReference type="InterPro" id="IPR006576">
    <property type="entry name" value="BRK_domain"/>
</dbReference>
<evidence type="ECO:0000256" key="3">
    <source>
        <dbReference type="ARBA" id="ARBA00022741"/>
    </source>
</evidence>
<evidence type="ECO:0000256" key="11">
    <source>
        <dbReference type="SAM" id="Coils"/>
    </source>
</evidence>
<evidence type="ECO:0000256" key="2">
    <source>
        <dbReference type="ARBA" id="ARBA00022737"/>
    </source>
</evidence>
<dbReference type="GO" id="GO:0003677">
    <property type="term" value="F:DNA binding"/>
    <property type="evidence" value="ECO:0007669"/>
    <property type="project" value="UniProtKB-KW"/>
</dbReference>
<proteinExistence type="predicted"/>
<feature type="domain" description="Helicase ATP-binding" evidence="14">
    <location>
        <begin position="1489"/>
        <end position="1663"/>
    </location>
</feature>
<dbReference type="GO" id="GO:0005524">
    <property type="term" value="F:ATP binding"/>
    <property type="evidence" value="ECO:0007669"/>
    <property type="project" value="UniProtKB-KW"/>
</dbReference>
<feature type="domain" description="Helicase C-terminal" evidence="15">
    <location>
        <begin position="1803"/>
        <end position="1954"/>
    </location>
</feature>
<evidence type="ECO:0000256" key="5">
    <source>
        <dbReference type="ARBA" id="ARBA00022840"/>
    </source>
</evidence>
<dbReference type="InterPro" id="IPR049730">
    <property type="entry name" value="SNF2/RAD54-like_C"/>
</dbReference>
<keyword evidence="4" id="KW-0378">Hydrolase</keyword>
<feature type="compositionally biased region" description="Pro residues" evidence="12">
    <location>
        <begin position="539"/>
        <end position="567"/>
    </location>
</feature>
<feature type="compositionally biased region" description="Polar residues" evidence="12">
    <location>
        <begin position="1154"/>
        <end position="1177"/>
    </location>
</feature>
<feature type="compositionally biased region" description="Basic and acidic residues" evidence="12">
    <location>
        <begin position="2373"/>
        <end position="2383"/>
    </location>
</feature>
<feature type="region of interest" description="Disordered" evidence="12">
    <location>
        <begin position="3930"/>
        <end position="3969"/>
    </location>
</feature>
<feature type="compositionally biased region" description="Polar residues" evidence="12">
    <location>
        <begin position="271"/>
        <end position="281"/>
    </location>
</feature>
<feature type="compositionally biased region" description="Low complexity" evidence="12">
    <location>
        <begin position="464"/>
        <end position="475"/>
    </location>
</feature>
<keyword evidence="6" id="KW-0156">Chromatin regulator</keyword>
<feature type="compositionally biased region" description="Low complexity" evidence="12">
    <location>
        <begin position="4091"/>
        <end position="4115"/>
    </location>
</feature>
<dbReference type="SMART" id="SM00727">
    <property type="entry name" value="STI1"/>
    <property type="match status" value="12"/>
</dbReference>
<feature type="region of interest" description="Disordered" evidence="12">
    <location>
        <begin position="4558"/>
        <end position="4717"/>
    </location>
</feature>
<feature type="compositionally biased region" description="Low complexity" evidence="12">
    <location>
        <begin position="777"/>
        <end position="796"/>
    </location>
</feature>
<feature type="compositionally biased region" description="Low complexity" evidence="12">
    <location>
        <begin position="290"/>
        <end position="305"/>
    </location>
</feature>
<protein>
    <recommendedName>
        <fullName evidence="17">Chromodomain-helicase-DNA-binding protein 7</fullName>
    </recommendedName>
</protein>
<feature type="compositionally biased region" description="Low complexity" evidence="12">
    <location>
        <begin position="4051"/>
        <end position="4071"/>
    </location>
</feature>
<feature type="compositionally biased region" description="Basic residues" evidence="12">
    <location>
        <begin position="1041"/>
        <end position="1055"/>
    </location>
</feature>
<dbReference type="FunFam" id="3.40.50.10810:FF:000003">
    <property type="entry name" value="chromodomain-helicase-DNA-binding protein 8 isoform X4"/>
    <property type="match status" value="1"/>
</dbReference>
<evidence type="ECO:0000259" key="13">
    <source>
        <dbReference type="PROSITE" id="PS50013"/>
    </source>
</evidence>
<feature type="compositionally biased region" description="Polar residues" evidence="12">
    <location>
        <begin position="2908"/>
        <end position="2918"/>
    </location>
</feature>
<feature type="region of interest" description="Disordered" evidence="12">
    <location>
        <begin position="2065"/>
        <end position="2114"/>
    </location>
</feature>
<dbReference type="Gene3D" id="3.40.50.10810">
    <property type="entry name" value="Tandem AAA-ATPase domain"/>
    <property type="match status" value="1"/>
</dbReference>
<evidence type="ECO:0000256" key="7">
    <source>
        <dbReference type="ARBA" id="ARBA00023015"/>
    </source>
</evidence>
<dbReference type="EMBL" id="HACA01000472">
    <property type="protein sequence ID" value="CDW17833.1"/>
    <property type="molecule type" value="Transcribed_RNA"/>
</dbReference>
<evidence type="ECO:0000259" key="15">
    <source>
        <dbReference type="PROSITE" id="PS51194"/>
    </source>
</evidence>
<feature type="compositionally biased region" description="Polar residues" evidence="12">
    <location>
        <begin position="612"/>
        <end position="640"/>
    </location>
</feature>
<keyword evidence="10" id="KW-0539">Nucleus</keyword>
<dbReference type="InterPro" id="IPR000330">
    <property type="entry name" value="SNF2_N"/>
</dbReference>
<dbReference type="Pfam" id="PF00176">
    <property type="entry name" value="SNF2-rel_dom"/>
    <property type="match status" value="1"/>
</dbReference>
<dbReference type="SUPFAM" id="SSF160481">
    <property type="entry name" value="BRK domain-like"/>
    <property type="match status" value="1"/>
</dbReference>
<feature type="compositionally biased region" description="Basic residues" evidence="12">
    <location>
        <begin position="957"/>
        <end position="967"/>
    </location>
</feature>
<feature type="compositionally biased region" description="Polar residues" evidence="12">
    <location>
        <begin position="577"/>
        <end position="597"/>
    </location>
</feature>
<dbReference type="InterPro" id="IPR027417">
    <property type="entry name" value="P-loop_NTPase"/>
</dbReference>
<comment type="subcellular location">
    <subcellularLocation>
        <location evidence="1">Nucleus</location>
    </subcellularLocation>
</comment>
<feature type="compositionally biased region" description="Polar residues" evidence="12">
    <location>
        <begin position="238"/>
        <end position="259"/>
    </location>
</feature>
<dbReference type="SMART" id="SM00592">
    <property type="entry name" value="BRK"/>
    <property type="match status" value="1"/>
</dbReference>
<feature type="compositionally biased region" description="Basic and acidic residues" evidence="12">
    <location>
        <begin position="2659"/>
        <end position="2669"/>
    </location>
</feature>
<feature type="compositionally biased region" description="Basic and acidic residues" evidence="12">
    <location>
        <begin position="3140"/>
        <end position="3163"/>
    </location>
</feature>
<dbReference type="Gene3D" id="3.40.50.300">
    <property type="entry name" value="P-loop containing nucleotide triphosphate hydrolases"/>
    <property type="match status" value="1"/>
</dbReference>
<feature type="compositionally biased region" description="Basic and acidic residues" evidence="12">
    <location>
        <begin position="4638"/>
        <end position="4682"/>
    </location>
</feature>
<feature type="compositionally biased region" description="Low complexity" evidence="12">
    <location>
        <begin position="78"/>
        <end position="105"/>
    </location>
</feature>
<dbReference type="InterPro" id="IPR037259">
    <property type="entry name" value="BRK_sf"/>
</dbReference>
<feature type="compositionally biased region" description="Low complexity" evidence="12">
    <location>
        <begin position="499"/>
        <end position="512"/>
    </location>
</feature>
<keyword evidence="9" id="KW-0804">Transcription</keyword>
<evidence type="ECO:0000256" key="1">
    <source>
        <dbReference type="ARBA" id="ARBA00004123"/>
    </source>
</evidence>
<dbReference type="OrthoDB" id="5857104at2759"/>
<feature type="region of interest" description="Disordered" evidence="12">
    <location>
        <begin position="2659"/>
        <end position="2723"/>
    </location>
</feature>
<feature type="region of interest" description="Disordered" evidence="12">
    <location>
        <begin position="3140"/>
        <end position="3196"/>
    </location>
</feature>
<dbReference type="CDD" id="cd18668">
    <property type="entry name" value="CD1_tandem_CHD5-9_like"/>
    <property type="match status" value="1"/>
</dbReference>
<dbReference type="FunFam" id="2.40.50.40:FF:000001">
    <property type="entry name" value="chromodomain-helicase-DNA-binding protein 8 isoform X4"/>
    <property type="match status" value="1"/>
</dbReference>
<feature type="region of interest" description="Disordered" evidence="12">
    <location>
        <begin position="4295"/>
        <end position="4318"/>
    </location>
</feature>
<feature type="compositionally biased region" description="Basic residues" evidence="12">
    <location>
        <begin position="980"/>
        <end position="990"/>
    </location>
</feature>
<feature type="compositionally biased region" description="Acidic residues" evidence="12">
    <location>
        <begin position="1110"/>
        <end position="1120"/>
    </location>
</feature>
<feature type="compositionally biased region" description="Low complexity" evidence="12">
    <location>
        <begin position="756"/>
        <end position="768"/>
    </location>
</feature>
<dbReference type="InterPro" id="IPR056342">
    <property type="entry name" value="HTH_CHD6-9"/>
</dbReference>
<feature type="compositionally biased region" description="Basic residues" evidence="12">
    <location>
        <begin position="1095"/>
        <end position="1105"/>
    </location>
</feature>
<feature type="compositionally biased region" description="Low complexity" evidence="12">
    <location>
        <begin position="368"/>
        <end position="382"/>
    </location>
</feature>
<feature type="compositionally biased region" description="Low complexity" evidence="12">
    <location>
        <begin position="416"/>
        <end position="436"/>
    </location>
</feature>